<dbReference type="AlphaFoldDB" id="A0A366EDC8"/>
<evidence type="ECO:0000313" key="3">
    <source>
        <dbReference type="Proteomes" id="UP000252254"/>
    </source>
</evidence>
<dbReference type="InterPro" id="IPR001387">
    <property type="entry name" value="Cro/C1-type_HTH"/>
</dbReference>
<keyword evidence="3" id="KW-1185">Reference proteome</keyword>
<organism evidence="2 3">
    <name type="scientific">Paraliobacillus ryukyuensis</name>
    <dbReference type="NCBI Taxonomy" id="200904"/>
    <lineage>
        <taxon>Bacteria</taxon>
        <taxon>Bacillati</taxon>
        <taxon>Bacillota</taxon>
        <taxon>Bacilli</taxon>
        <taxon>Bacillales</taxon>
        <taxon>Bacillaceae</taxon>
        <taxon>Paraliobacillus</taxon>
    </lineage>
</organism>
<name>A0A366EDC8_9BACI</name>
<protein>
    <submittedName>
        <fullName evidence="2">DNA-binding XRE family transcriptional regulator</fullName>
    </submittedName>
</protein>
<dbReference type="GO" id="GO:0003677">
    <property type="term" value="F:DNA binding"/>
    <property type="evidence" value="ECO:0007669"/>
    <property type="project" value="UniProtKB-KW"/>
</dbReference>
<keyword evidence="2" id="KW-0238">DNA-binding</keyword>
<gene>
    <name evidence="2" type="ORF">DES48_104180</name>
</gene>
<dbReference type="PROSITE" id="PS50943">
    <property type="entry name" value="HTH_CROC1"/>
    <property type="match status" value="1"/>
</dbReference>
<comment type="caution">
    <text evidence="2">The sequence shown here is derived from an EMBL/GenBank/DDBJ whole genome shotgun (WGS) entry which is preliminary data.</text>
</comment>
<sequence length="69" mass="7878">MGLTVKQARQFSELSQAEMAINLGVHRQTYMKWEQCPDAMPLGKAKEFCTITGISIDEIFFKKHSTLSR</sequence>
<dbReference type="Gene3D" id="1.10.260.40">
    <property type="entry name" value="lambda repressor-like DNA-binding domains"/>
    <property type="match status" value="1"/>
</dbReference>
<evidence type="ECO:0000313" key="2">
    <source>
        <dbReference type="EMBL" id="RBO99504.1"/>
    </source>
</evidence>
<dbReference type="EMBL" id="QNRI01000004">
    <property type="protein sequence ID" value="RBO99504.1"/>
    <property type="molecule type" value="Genomic_DNA"/>
</dbReference>
<dbReference type="CDD" id="cd00093">
    <property type="entry name" value="HTH_XRE"/>
    <property type="match status" value="1"/>
</dbReference>
<reference evidence="2 3" key="1">
    <citation type="submission" date="2018-06" db="EMBL/GenBank/DDBJ databases">
        <title>Genomic Encyclopedia of Type Strains, Phase IV (KMG-IV): sequencing the most valuable type-strain genomes for metagenomic binning, comparative biology and taxonomic classification.</title>
        <authorList>
            <person name="Goeker M."/>
        </authorList>
    </citation>
    <scope>NUCLEOTIDE SEQUENCE [LARGE SCALE GENOMIC DNA]</scope>
    <source>
        <strain evidence="2 3">DSM 15140</strain>
    </source>
</reference>
<dbReference type="OrthoDB" id="2664357at2"/>
<dbReference type="RefSeq" id="WP_113868437.1">
    <property type="nucleotide sequence ID" value="NZ_BAABQN010000003.1"/>
</dbReference>
<proteinExistence type="predicted"/>
<dbReference type="SUPFAM" id="SSF47413">
    <property type="entry name" value="lambda repressor-like DNA-binding domains"/>
    <property type="match status" value="1"/>
</dbReference>
<feature type="domain" description="HTH cro/C1-type" evidence="1">
    <location>
        <begin position="5"/>
        <end position="59"/>
    </location>
</feature>
<dbReference type="SMART" id="SM00530">
    <property type="entry name" value="HTH_XRE"/>
    <property type="match status" value="1"/>
</dbReference>
<accession>A0A366EDC8</accession>
<evidence type="ECO:0000259" key="1">
    <source>
        <dbReference type="PROSITE" id="PS50943"/>
    </source>
</evidence>
<dbReference type="Proteomes" id="UP000252254">
    <property type="component" value="Unassembled WGS sequence"/>
</dbReference>
<dbReference type="InterPro" id="IPR010982">
    <property type="entry name" value="Lambda_DNA-bd_dom_sf"/>
</dbReference>